<dbReference type="Pfam" id="PF13599">
    <property type="entry name" value="Pentapeptide_4"/>
    <property type="match status" value="1"/>
</dbReference>
<dbReference type="SUPFAM" id="SSF141571">
    <property type="entry name" value="Pentapeptide repeat-like"/>
    <property type="match status" value="1"/>
</dbReference>
<keyword evidence="2" id="KW-1185">Reference proteome</keyword>
<reference evidence="1 2" key="1">
    <citation type="submission" date="2016-06" db="EMBL/GenBank/DDBJ databases">
        <title>Genome sequence of endosymbiont of Candidatus Endolucinida thiodiazotropha.</title>
        <authorList>
            <person name="Poehlein A."/>
            <person name="Koenig S."/>
            <person name="Heiden S.E."/>
            <person name="Thuermer A."/>
            <person name="Voget S."/>
            <person name="Daniel R."/>
            <person name="Markert S."/>
            <person name="Gros O."/>
            <person name="Schweder T."/>
        </authorList>
    </citation>
    <scope>NUCLEOTIDE SEQUENCE [LARGE SCALE GENOMIC DNA]</scope>
    <source>
        <strain evidence="1 2">COS</strain>
    </source>
</reference>
<dbReference type="AlphaFoldDB" id="A0A7Z0VMM6"/>
<dbReference type="RefSeq" id="WP_162420140.1">
    <property type="nucleotide sequence ID" value="NZ_MARB01000005.1"/>
</dbReference>
<dbReference type="Gene3D" id="2.160.20.80">
    <property type="entry name" value="E3 ubiquitin-protein ligase SopA"/>
    <property type="match status" value="1"/>
</dbReference>
<accession>A0A7Z0VMM6</accession>
<keyword evidence="1" id="KW-0418">Kinase</keyword>
<dbReference type="PANTHER" id="PTHR14136:SF17">
    <property type="entry name" value="BTB_POZ DOMAIN-CONTAINING PROTEIN KCTD9"/>
    <property type="match status" value="1"/>
</dbReference>
<dbReference type="Proteomes" id="UP000094769">
    <property type="component" value="Unassembled WGS sequence"/>
</dbReference>
<protein>
    <submittedName>
        <fullName evidence="1">Serine/threonine-protein kinase B</fullName>
        <ecNumber evidence="1">2.7.11.1</ecNumber>
    </submittedName>
</protein>
<gene>
    <name evidence="1" type="primary">spkB</name>
    <name evidence="1" type="ORF">CODIS_10330</name>
</gene>
<dbReference type="EMBL" id="MARB01000005">
    <property type="protein sequence ID" value="ODJ88487.1"/>
    <property type="molecule type" value="Genomic_DNA"/>
</dbReference>
<evidence type="ECO:0000313" key="1">
    <source>
        <dbReference type="EMBL" id="ODJ88487.1"/>
    </source>
</evidence>
<name>A0A7Z0VMM6_9GAMM</name>
<dbReference type="InterPro" id="IPR051082">
    <property type="entry name" value="Pentapeptide-BTB/POZ_domain"/>
</dbReference>
<dbReference type="InterPro" id="IPR001646">
    <property type="entry name" value="5peptide_repeat"/>
</dbReference>
<comment type="caution">
    <text evidence="1">The sequence shown here is derived from an EMBL/GenBank/DDBJ whole genome shotgun (WGS) entry which is preliminary data.</text>
</comment>
<organism evidence="1 2">
    <name type="scientific">Candidatus Thiodiazotropha endolucinida</name>
    <dbReference type="NCBI Taxonomy" id="1655433"/>
    <lineage>
        <taxon>Bacteria</taxon>
        <taxon>Pseudomonadati</taxon>
        <taxon>Pseudomonadota</taxon>
        <taxon>Gammaproteobacteria</taxon>
        <taxon>Chromatiales</taxon>
        <taxon>Sedimenticolaceae</taxon>
        <taxon>Candidatus Thiodiazotropha</taxon>
    </lineage>
</organism>
<proteinExistence type="predicted"/>
<keyword evidence="1" id="KW-0808">Transferase</keyword>
<sequence>MEKIVDATDFKQQCIKKGYRLQSIDFSKAELCKALLCGSADHPELTLTNPRFMETDLRLAHCVNWRCKQARFERSDCTGTRFYGCNFVEVEFKDVTYFDPDSPVFPAMFVGSELNFADFEGEDLQHVAFVNCVLRDANFKDCDLRYARFVDCDLAGANFTHASIDGINLHGSQLEAGQLKTAEADDWTTVCVQETGHTLAALRGTV</sequence>
<evidence type="ECO:0000313" key="2">
    <source>
        <dbReference type="Proteomes" id="UP000094769"/>
    </source>
</evidence>
<dbReference type="Pfam" id="PF00805">
    <property type="entry name" value="Pentapeptide"/>
    <property type="match status" value="1"/>
</dbReference>
<dbReference type="GO" id="GO:0004674">
    <property type="term" value="F:protein serine/threonine kinase activity"/>
    <property type="evidence" value="ECO:0007669"/>
    <property type="project" value="UniProtKB-EC"/>
</dbReference>
<dbReference type="PANTHER" id="PTHR14136">
    <property type="entry name" value="BTB_POZ DOMAIN-CONTAINING PROTEIN KCTD9"/>
    <property type="match status" value="1"/>
</dbReference>
<dbReference type="EC" id="2.7.11.1" evidence="1"/>